<sequence>MKRLALALALAAGVTPAVFATEYTKIQPDKSSIAFAYQQMGVSMDGRFKAFTGQISFDPAQPEKTKATLDVDLSSVDTGSPENDSEVTGKSWFNTQSFPSARFEVTGVKALGGNRYEVAGKLSIKGTTRDLVAPATFTEQGNAGVFEGSFTLRRGDYAIGEGDWSTFDVVANEIKVNVRVTALAN</sequence>
<organism evidence="3 4">
    <name type="scientific">Pseudomonas panipatensis</name>
    <dbReference type="NCBI Taxonomy" id="428992"/>
    <lineage>
        <taxon>Bacteria</taxon>
        <taxon>Pseudomonadati</taxon>
        <taxon>Pseudomonadota</taxon>
        <taxon>Gammaproteobacteria</taxon>
        <taxon>Pseudomonadales</taxon>
        <taxon>Pseudomonadaceae</taxon>
        <taxon>Pseudomonas</taxon>
    </lineage>
</organism>
<dbReference type="STRING" id="428992.SAMN05216272_103456"/>
<dbReference type="SMART" id="SM00867">
    <property type="entry name" value="YceI"/>
    <property type="match status" value="1"/>
</dbReference>
<protein>
    <submittedName>
        <fullName evidence="3">Polyisoprenoid-binding protein YceI</fullName>
    </submittedName>
</protein>
<dbReference type="SUPFAM" id="SSF101874">
    <property type="entry name" value="YceI-like"/>
    <property type="match status" value="1"/>
</dbReference>
<accession>A0A1G8FU25</accession>
<evidence type="ECO:0000259" key="2">
    <source>
        <dbReference type="SMART" id="SM00867"/>
    </source>
</evidence>
<keyword evidence="4" id="KW-1185">Reference proteome</keyword>
<feature type="chain" id="PRO_5011506689" evidence="1">
    <location>
        <begin position="21"/>
        <end position="185"/>
    </location>
</feature>
<dbReference type="Proteomes" id="UP000199636">
    <property type="component" value="Unassembled WGS sequence"/>
</dbReference>
<dbReference type="EMBL" id="FNDS01000003">
    <property type="protein sequence ID" value="SDH85639.1"/>
    <property type="molecule type" value="Genomic_DNA"/>
</dbReference>
<evidence type="ECO:0000256" key="1">
    <source>
        <dbReference type="SAM" id="SignalP"/>
    </source>
</evidence>
<dbReference type="PANTHER" id="PTHR34406:SF1">
    <property type="entry name" value="PROTEIN YCEI"/>
    <property type="match status" value="1"/>
</dbReference>
<dbReference type="InterPro" id="IPR036761">
    <property type="entry name" value="TTHA0802/YceI-like_sf"/>
</dbReference>
<evidence type="ECO:0000313" key="3">
    <source>
        <dbReference type="EMBL" id="SDH85639.1"/>
    </source>
</evidence>
<feature type="signal peptide" evidence="1">
    <location>
        <begin position="1"/>
        <end position="20"/>
    </location>
</feature>
<dbReference type="InterPro" id="IPR007372">
    <property type="entry name" value="Lipid/polyisoprenoid-bd_YceI"/>
</dbReference>
<reference evidence="4" key="1">
    <citation type="submission" date="2016-10" db="EMBL/GenBank/DDBJ databases">
        <authorList>
            <person name="Varghese N."/>
            <person name="Submissions S."/>
        </authorList>
    </citation>
    <scope>NUCLEOTIDE SEQUENCE [LARGE SCALE GENOMIC DNA]</scope>
    <source>
        <strain evidence="4">CCM 7469</strain>
    </source>
</reference>
<dbReference type="AlphaFoldDB" id="A0A1G8FU25"/>
<dbReference type="OrthoDB" id="1247465at2"/>
<feature type="domain" description="Lipid/polyisoprenoid-binding YceI-like" evidence="2">
    <location>
        <begin position="23"/>
        <end position="183"/>
    </location>
</feature>
<gene>
    <name evidence="3" type="ORF">SAMN05216272_103456</name>
</gene>
<evidence type="ECO:0000313" key="4">
    <source>
        <dbReference type="Proteomes" id="UP000199636"/>
    </source>
</evidence>
<dbReference type="PANTHER" id="PTHR34406">
    <property type="entry name" value="PROTEIN YCEI"/>
    <property type="match status" value="1"/>
</dbReference>
<dbReference type="Gene3D" id="2.40.128.110">
    <property type="entry name" value="Lipid/polyisoprenoid-binding, YceI-like"/>
    <property type="match status" value="1"/>
</dbReference>
<name>A0A1G8FU25_9PSED</name>
<proteinExistence type="predicted"/>
<dbReference type="Pfam" id="PF04264">
    <property type="entry name" value="YceI"/>
    <property type="match status" value="1"/>
</dbReference>
<dbReference type="RefSeq" id="WP_090262419.1">
    <property type="nucleotide sequence ID" value="NZ_FNDS01000003.1"/>
</dbReference>
<keyword evidence="1" id="KW-0732">Signal</keyword>